<proteinExistence type="predicted"/>
<gene>
    <name evidence="1" type="ORF">PC118_g25452</name>
</gene>
<accession>A0A8T1EAE5</accession>
<dbReference type="Proteomes" id="UP000697107">
    <property type="component" value="Unassembled WGS sequence"/>
</dbReference>
<dbReference type="AlphaFoldDB" id="A0A8T1EAE5"/>
<protein>
    <submittedName>
        <fullName evidence="1">Uncharacterized protein</fullName>
    </submittedName>
</protein>
<feature type="non-terminal residue" evidence="1">
    <location>
        <position position="1"/>
    </location>
</feature>
<evidence type="ECO:0000313" key="2">
    <source>
        <dbReference type="Proteomes" id="UP000697107"/>
    </source>
</evidence>
<organism evidence="1 2">
    <name type="scientific">Phytophthora cactorum</name>
    <dbReference type="NCBI Taxonomy" id="29920"/>
    <lineage>
        <taxon>Eukaryota</taxon>
        <taxon>Sar</taxon>
        <taxon>Stramenopiles</taxon>
        <taxon>Oomycota</taxon>
        <taxon>Peronosporomycetes</taxon>
        <taxon>Peronosporales</taxon>
        <taxon>Peronosporaceae</taxon>
        <taxon>Phytophthora</taxon>
    </lineage>
</organism>
<sequence length="32" mass="3672">MKTRRCASTVCSRPKRMLCCPVIGSRYKVNLI</sequence>
<reference evidence="1" key="1">
    <citation type="submission" date="2018-10" db="EMBL/GenBank/DDBJ databases">
        <title>Effector identification in a new, highly contiguous assembly of the strawberry crown rot pathogen Phytophthora cactorum.</title>
        <authorList>
            <person name="Armitage A.D."/>
            <person name="Nellist C.F."/>
            <person name="Bates H."/>
            <person name="Vickerstaff R.J."/>
            <person name="Harrison R.J."/>
        </authorList>
    </citation>
    <scope>NUCLEOTIDE SEQUENCE</scope>
    <source>
        <strain evidence="1">P415</strain>
    </source>
</reference>
<name>A0A8T1EAE5_9STRA</name>
<evidence type="ECO:0000313" key="1">
    <source>
        <dbReference type="EMBL" id="KAG2948541.1"/>
    </source>
</evidence>
<dbReference type="EMBL" id="RCML01004393">
    <property type="protein sequence ID" value="KAG2948541.1"/>
    <property type="molecule type" value="Genomic_DNA"/>
</dbReference>
<comment type="caution">
    <text evidence="1">The sequence shown here is derived from an EMBL/GenBank/DDBJ whole genome shotgun (WGS) entry which is preliminary data.</text>
</comment>